<dbReference type="InterPro" id="IPR036583">
    <property type="entry name" value="23S_rRNA_IVS_sf"/>
</dbReference>
<name>A0A955L1P0_9BACT</name>
<dbReference type="Pfam" id="PF05635">
    <property type="entry name" value="23S_rRNA_IVP"/>
    <property type="match status" value="1"/>
</dbReference>
<dbReference type="Gene3D" id="1.20.1440.60">
    <property type="entry name" value="23S rRNA-intervening sequence"/>
    <property type="match status" value="1"/>
</dbReference>
<dbReference type="PANTHER" id="PTHR38471:SF2">
    <property type="entry name" value="FOUR HELIX BUNDLE PROTEIN"/>
    <property type="match status" value="1"/>
</dbReference>
<reference evidence="1" key="1">
    <citation type="submission" date="2020-04" db="EMBL/GenBank/DDBJ databases">
        <authorList>
            <person name="Zhang T."/>
        </authorList>
    </citation>
    <scope>NUCLEOTIDE SEQUENCE</scope>
    <source>
        <strain evidence="1">HKST-UBA13</strain>
    </source>
</reference>
<proteinExistence type="predicted"/>
<evidence type="ECO:0000313" key="2">
    <source>
        <dbReference type="Proteomes" id="UP000775877"/>
    </source>
</evidence>
<dbReference type="PANTHER" id="PTHR38471">
    <property type="entry name" value="FOUR HELIX BUNDLE PROTEIN"/>
    <property type="match status" value="1"/>
</dbReference>
<reference evidence="1" key="2">
    <citation type="journal article" date="2021" name="Microbiome">
        <title>Successional dynamics and alternative stable states in a saline activated sludge microbial community over 9 years.</title>
        <authorList>
            <person name="Wang Y."/>
            <person name="Ye J."/>
            <person name="Ju F."/>
            <person name="Liu L."/>
            <person name="Boyd J.A."/>
            <person name="Deng Y."/>
            <person name="Parks D.H."/>
            <person name="Jiang X."/>
            <person name="Yin X."/>
            <person name="Woodcroft B.J."/>
            <person name="Tyson G.W."/>
            <person name="Hugenholtz P."/>
            <person name="Polz M.F."/>
            <person name="Zhang T."/>
        </authorList>
    </citation>
    <scope>NUCLEOTIDE SEQUENCE</scope>
    <source>
        <strain evidence="1">HKST-UBA13</strain>
    </source>
</reference>
<comment type="caution">
    <text evidence="1">The sequence shown here is derived from an EMBL/GenBank/DDBJ whole genome shotgun (WGS) entry which is preliminary data.</text>
</comment>
<dbReference type="NCBIfam" id="TIGR02436">
    <property type="entry name" value="four helix bundle protein"/>
    <property type="match status" value="1"/>
</dbReference>
<organism evidence="1 2">
    <name type="scientific">Candidatus Dojkabacteria bacterium</name>
    <dbReference type="NCBI Taxonomy" id="2099670"/>
    <lineage>
        <taxon>Bacteria</taxon>
        <taxon>Candidatus Dojkabacteria</taxon>
    </lineage>
</organism>
<dbReference type="CDD" id="cd16377">
    <property type="entry name" value="23S_rRNA_IVP_like"/>
    <property type="match status" value="1"/>
</dbReference>
<sequence length="119" mass="13554">MKDFRNLKIWVNSHKYTLKVYEMTSTFPSHEKYGVISQICRAASSVPTNIAEGCGRNSDADFSRFIVMAIGSISETESLLILCKDLKYISEDKYTLMQNELNSIKMMLISFLKSLKPKA</sequence>
<dbReference type="SUPFAM" id="SSF158446">
    <property type="entry name" value="IVS-encoded protein-like"/>
    <property type="match status" value="1"/>
</dbReference>
<dbReference type="InterPro" id="IPR012657">
    <property type="entry name" value="23S_rRNA-intervening_sequence"/>
</dbReference>
<gene>
    <name evidence="1" type="ORF">KC678_02655</name>
</gene>
<evidence type="ECO:0000313" key="1">
    <source>
        <dbReference type="EMBL" id="MCA9381140.1"/>
    </source>
</evidence>
<accession>A0A955L1P0</accession>
<dbReference type="AlphaFoldDB" id="A0A955L1P0"/>
<dbReference type="EMBL" id="JAGQLJ010000051">
    <property type="protein sequence ID" value="MCA9381140.1"/>
    <property type="molecule type" value="Genomic_DNA"/>
</dbReference>
<dbReference type="Proteomes" id="UP000775877">
    <property type="component" value="Unassembled WGS sequence"/>
</dbReference>
<protein>
    <submittedName>
        <fullName evidence="1">Four helix bundle protein</fullName>
    </submittedName>
</protein>